<dbReference type="EMBL" id="JAFIMR010000015">
    <property type="protein sequence ID" value="KAI1869381.1"/>
    <property type="molecule type" value="Genomic_DNA"/>
</dbReference>
<feature type="active site" description="Proton acceptor" evidence="4">
    <location>
        <position position="305"/>
    </location>
</feature>
<dbReference type="InterPro" id="IPR036388">
    <property type="entry name" value="WH-like_DNA-bd_sf"/>
</dbReference>
<evidence type="ECO:0000313" key="6">
    <source>
        <dbReference type="EMBL" id="KAI1869381.1"/>
    </source>
</evidence>
<keyword evidence="7" id="KW-1185">Reference proteome</keyword>
<evidence type="ECO:0000256" key="2">
    <source>
        <dbReference type="ARBA" id="ARBA00022679"/>
    </source>
</evidence>
<sequence>MDTLSLLEGLGPESFSNDADRYAAKEAARKLLYKLESPFERSWSLCIETSVLVAGIQVCQDLGIWSKWADKCKESETATQTLDDILAMCNSKADPNLLRRLLRHISALYVIEETDVDTWKPTPFSLALGDKTSYVDQTIQCGLDHNIPCGVNLVKFLAKNQYQEPVDRFKFDNYRDLFGDDFFDYCQKNPGAGGSFIGLMKALNLNKMDWTEVYDTKKLLSEVEISNGQPVFVDMGGAHGRDTNRLLAKHPELGQDALIVQDLPDVLALHTQEKLDGRIKRMPHDFFSTQPVLGARAYFFHVVLHDWSDVDCGRILGKVKDAMTKGYSKLLICEVVLPPKGATSFMTTLDLQMMNSTSGFERTEEHWRKLLQNIGFRVVGISTHIGAMESVIEAEIA</sequence>
<reference evidence="6" key="1">
    <citation type="submission" date="2021-03" db="EMBL/GenBank/DDBJ databases">
        <title>Revisited historic fungal species revealed as producer of novel bioactive compounds through whole genome sequencing and comparative genomics.</title>
        <authorList>
            <person name="Vignolle G.A."/>
            <person name="Hochenegger N."/>
            <person name="Mach R.L."/>
            <person name="Mach-Aigner A.R."/>
            <person name="Javad Rahimi M."/>
            <person name="Salim K.A."/>
            <person name="Chan C.M."/>
            <person name="Lim L.B.L."/>
            <person name="Cai F."/>
            <person name="Druzhinina I.S."/>
            <person name="U'Ren J.M."/>
            <person name="Derntl C."/>
        </authorList>
    </citation>
    <scope>NUCLEOTIDE SEQUENCE</scope>
    <source>
        <strain evidence="6">TUCIM 5799</strain>
    </source>
</reference>
<name>A0A9P9WL46_9PEZI</name>
<protein>
    <recommendedName>
        <fullName evidence="5">O-methyltransferase C-terminal domain-containing protein</fullName>
    </recommendedName>
</protein>
<keyword evidence="3" id="KW-0949">S-adenosyl-L-methionine</keyword>
<accession>A0A9P9WL46</accession>
<dbReference type="SUPFAM" id="SSF46785">
    <property type="entry name" value="Winged helix' DNA-binding domain"/>
    <property type="match status" value="1"/>
</dbReference>
<dbReference type="PROSITE" id="PS51683">
    <property type="entry name" value="SAM_OMT_II"/>
    <property type="match status" value="1"/>
</dbReference>
<dbReference type="Gene3D" id="3.40.50.150">
    <property type="entry name" value="Vaccinia Virus protein VP39"/>
    <property type="match status" value="1"/>
</dbReference>
<comment type="caution">
    <text evidence="6">The sequence shown here is derived from an EMBL/GenBank/DDBJ whole genome shotgun (WGS) entry which is preliminary data.</text>
</comment>
<evidence type="ECO:0000256" key="4">
    <source>
        <dbReference type="PIRSR" id="PIRSR005739-1"/>
    </source>
</evidence>
<evidence type="ECO:0000256" key="3">
    <source>
        <dbReference type="ARBA" id="ARBA00022691"/>
    </source>
</evidence>
<dbReference type="PANTHER" id="PTHR43712:SF8">
    <property type="entry name" value="O-METHYLTRANSFERASE AF390-400"/>
    <property type="match status" value="1"/>
</dbReference>
<dbReference type="InterPro" id="IPR016461">
    <property type="entry name" value="COMT-like"/>
</dbReference>
<organism evidence="6 7">
    <name type="scientific">Neoarthrinium moseri</name>
    <dbReference type="NCBI Taxonomy" id="1658444"/>
    <lineage>
        <taxon>Eukaryota</taxon>
        <taxon>Fungi</taxon>
        <taxon>Dikarya</taxon>
        <taxon>Ascomycota</taxon>
        <taxon>Pezizomycotina</taxon>
        <taxon>Sordariomycetes</taxon>
        <taxon>Xylariomycetidae</taxon>
        <taxon>Amphisphaeriales</taxon>
        <taxon>Apiosporaceae</taxon>
        <taxon>Neoarthrinium</taxon>
    </lineage>
</organism>
<feature type="domain" description="O-methyltransferase C-terminal" evidence="5">
    <location>
        <begin position="174"/>
        <end position="377"/>
    </location>
</feature>
<dbReference type="PIRSF" id="PIRSF005739">
    <property type="entry name" value="O-mtase"/>
    <property type="match status" value="1"/>
</dbReference>
<keyword evidence="2" id="KW-0808">Transferase</keyword>
<dbReference type="InterPro" id="IPR036390">
    <property type="entry name" value="WH_DNA-bd_sf"/>
</dbReference>
<dbReference type="PANTHER" id="PTHR43712">
    <property type="entry name" value="PUTATIVE (AFU_ORTHOLOGUE AFUA_4G14580)-RELATED"/>
    <property type="match status" value="1"/>
</dbReference>
<dbReference type="SUPFAM" id="SSF53335">
    <property type="entry name" value="S-adenosyl-L-methionine-dependent methyltransferases"/>
    <property type="match status" value="1"/>
</dbReference>
<proteinExistence type="predicted"/>
<dbReference type="Gene3D" id="1.10.10.10">
    <property type="entry name" value="Winged helix-like DNA-binding domain superfamily/Winged helix DNA-binding domain"/>
    <property type="match status" value="1"/>
</dbReference>
<dbReference type="AlphaFoldDB" id="A0A9P9WL46"/>
<gene>
    <name evidence="6" type="ORF">JX265_006471</name>
</gene>
<dbReference type="GO" id="GO:0008171">
    <property type="term" value="F:O-methyltransferase activity"/>
    <property type="evidence" value="ECO:0007669"/>
    <property type="project" value="InterPro"/>
</dbReference>
<evidence type="ECO:0000259" key="5">
    <source>
        <dbReference type="Pfam" id="PF00891"/>
    </source>
</evidence>
<evidence type="ECO:0000313" key="7">
    <source>
        <dbReference type="Proteomes" id="UP000829685"/>
    </source>
</evidence>
<dbReference type="GO" id="GO:0032259">
    <property type="term" value="P:methylation"/>
    <property type="evidence" value="ECO:0007669"/>
    <property type="project" value="UniProtKB-KW"/>
</dbReference>
<dbReference type="InterPro" id="IPR029063">
    <property type="entry name" value="SAM-dependent_MTases_sf"/>
</dbReference>
<dbReference type="Proteomes" id="UP000829685">
    <property type="component" value="Unassembled WGS sequence"/>
</dbReference>
<evidence type="ECO:0000256" key="1">
    <source>
        <dbReference type="ARBA" id="ARBA00022603"/>
    </source>
</evidence>
<dbReference type="Pfam" id="PF00891">
    <property type="entry name" value="Methyltransf_2"/>
    <property type="match status" value="1"/>
</dbReference>
<keyword evidence="1" id="KW-0489">Methyltransferase</keyword>
<dbReference type="InterPro" id="IPR001077">
    <property type="entry name" value="COMT_C"/>
</dbReference>